<dbReference type="AlphaFoldDB" id="A0A0L0DA72"/>
<feature type="compositionally biased region" description="Acidic residues" evidence="1">
    <location>
        <begin position="547"/>
        <end position="558"/>
    </location>
</feature>
<keyword evidence="3" id="KW-1185">Reference proteome</keyword>
<dbReference type="EMBL" id="GL349454">
    <property type="protein sequence ID" value="KNC49242.1"/>
    <property type="molecule type" value="Genomic_DNA"/>
</dbReference>
<feature type="region of interest" description="Disordered" evidence="1">
    <location>
        <begin position="531"/>
        <end position="585"/>
    </location>
</feature>
<sequence length="778" mass="82796">MGSMSVQGEVVGYTLEGMATEGVLNLVALGRCQPLMVGEEGVTVHLSWAPLPAQPHLLFMPDYKIKNDKGSHGLTRSCVVKMRRSAASPLLFGHLDNLSALVIYAFGDALYAAVTSADAFDAPHLAPGLGLGHIISPVRHAVRKRRLLAAGTDSAPVIAGRPAKRNRALAVRSGPIAFVEATPPPEAGSDEESEEKGEYSASGSASGSALSSSSRPSSALSSSLSGEAEAASVSDSSDDGHGQSIAEIAITNKKFVPKRTLSGSLLVEMAFPSPLLAVEESNESGDESEYEPQSMSEEAAAEGMVKDEATAAGVDEGEDKDDAEDDAEAEDEDEAETGHAVVPEVTENVRRHRLPRPLMYMLAAGVRQKGPDAWLGKTKLVKLHSWAQKVSQLLDLLGIQAMGKTTVSVEAIKLAVSELSRAKLDKYPQHTTEVNASAVQVALVEWLTLSSADCEADVLLSVLKRLGAGGLFYCRPLVVNKLRTIQSSVTGKARAIENWSLSALGFAPAKGVGRMDEGGQQDVIVLDDDEPLGGSSSSVVAAPEGDGSSDDFMSDEAGSDSGRSGNESSVSESAPAAVASVGATSKTGKQDALERLHTSGRGLPQWIRFVITLLVKFRKREATMAHFESNIADVMTGLLKVASIGAVLGFPGCDVEQLNKSEVLSVAQAAYDVFPRRSCPRNPYSPLQQALFRWFQLHDEAPAFTKAAKKEASDEYTGERVVTDAYRQLGHIDVGLTLMPPKESVDPLEFRARHKVKNYDVLFAPFATTWLWMGDGKE</sequence>
<feature type="compositionally biased region" description="Acidic residues" evidence="1">
    <location>
        <begin position="315"/>
        <end position="335"/>
    </location>
</feature>
<dbReference type="GeneID" id="25564681"/>
<feature type="region of interest" description="Disordered" evidence="1">
    <location>
        <begin position="278"/>
        <end position="344"/>
    </location>
</feature>
<organism evidence="2 3">
    <name type="scientific">Thecamonas trahens ATCC 50062</name>
    <dbReference type="NCBI Taxonomy" id="461836"/>
    <lineage>
        <taxon>Eukaryota</taxon>
        <taxon>Apusozoa</taxon>
        <taxon>Apusomonadida</taxon>
        <taxon>Apusomonadidae</taxon>
        <taxon>Thecamonas</taxon>
    </lineage>
</organism>
<proteinExistence type="predicted"/>
<dbReference type="Proteomes" id="UP000054408">
    <property type="component" value="Unassembled WGS sequence"/>
</dbReference>
<feature type="compositionally biased region" description="Low complexity" evidence="1">
    <location>
        <begin position="568"/>
        <end position="585"/>
    </location>
</feature>
<feature type="compositionally biased region" description="Acidic residues" evidence="1">
    <location>
        <begin position="280"/>
        <end position="290"/>
    </location>
</feature>
<feature type="compositionally biased region" description="Low complexity" evidence="1">
    <location>
        <begin position="199"/>
        <end position="223"/>
    </location>
</feature>
<evidence type="ECO:0000256" key="1">
    <source>
        <dbReference type="SAM" id="MobiDB-lite"/>
    </source>
</evidence>
<protein>
    <submittedName>
        <fullName evidence="2">Uncharacterized protein</fullName>
    </submittedName>
</protein>
<name>A0A0L0DA72_THETB</name>
<accession>A0A0L0DA72</accession>
<evidence type="ECO:0000313" key="2">
    <source>
        <dbReference type="EMBL" id="KNC49242.1"/>
    </source>
</evidence>
<feature type="region of interest" description="Disordered" evidence="1">
    <location>
        <begin position="179"/>
        <end position="223"/>
    </location>
</feature>
<gene>
    <name evidence="2" type="ORF">AMSG_05233</name>
</gene>
<evidence type="ECO:0000313" key="3">
    <source>
        <dbReference type="Proteomes" id="UP000054408"/>
    </source>
</evidence>
<dbReference type="RefSeq" id="XP_013757958.1">
    <property type="nucleotide sequence ID" value="XM_013902504.1"/>
</dbReference>
<reference evidence="2 3" key="1">
    <citation type="submission" date="2010-05" db="EMBL/GenBank/DDBJ databases">
        <title>The Genome Sequence of Thecamonas trahens ATCC 50062.</title>
        <authorList>
            <consortium name="The Broad Institute Genome Sequencing Platform"/>
            <person name="Russ C."/>
            <person name="Cuomo C."/>
            <person name="Shea T."/>
            <person name="Young S.K."/>
            <person name="Zeng Q."/>
            <person name="Koehrsen M."/>
            <person name="Haas B."/>
            <person name="Borodovsky M."/>
            <person name="Guigo R."/>
            <person name="Alvarado L."/>
            <person name="Berlin A."/>
            <person name="Bochicchio J."/>
            <person name="Borenstein D."/>
            <person name="Chapman S."/>
            <person name="Chen Z."/>
            <person name="Freedman E."/>
            <person name="Gellesch M."/>
            <person name="Goldberg J."/>
            <person name="Griggs A."/>
            <person name="Gujja S."/>
            <person name="Heilman E."/>
            <person name="Heiman D."/>
            <person name="Hepburn T."/>
            <person name="Howarth C."/>
            <person name="Jen D."/>
            <person name="Larson L."/>
            <person name="Mehta T."/>
            <person name="Park D."/>
            <person name="Pearson M."/>
            <person name="Roberts A."/>
            <person name="Saif S."/>
            <person name="Shenoy N."/>
            <person name="Sisk P."/>
            <person name="Stolte C."/>
            <person name="Sykes S."/>
            <person name="Thomson T."/>
            <person name="Walk T."/>
            <person name="White J."/>
            <person name="Yandava C."/>
            <person name="Burger G."/>
            <person name="Gray M.W."/>
            <person name="Holland P.W.H."/>
            <person name="King N."/>
            <person name="Lang F.B.F."/>
            <person name="Roger A.J."/>
            <person name="Ruiz-Trillo I."/>
            <person name="Lander E."/>
            <person name="Nusbaum C."/>
        </authorList>
    </citation>
    <scope>NUCLEOTIDE SEQUENCE [LARGE SCALE GENOMIC DNA]</scope>
    <source>
        <strain evidence="2 3">ATCC 50062</strain>
    </source>
</reference>